<evidence type="ECO:0000256" key="8">
    <source>
        <dbReference type="ARBA" id="ARBA00023136"/>
    </source>
</evidence>
<name>A0A7C8BPJ7_9MICO</name>
<feature type="transmembrane region" description="Helical" evidence="9">
    <location>
        <begin position="84"/>
        <end position="102"/>
    </location>
</feature>
<dbReference type="PANTHER" id="PTHR30071">
    <property type="entry name" value="HEME EXPORTER PROTEIN C"/>
    <property type="match status" value="1"/>
</dbReference>
<dbReference type="AlphaFoldDB" id="A0A7C8BPJ7"/>
<evidence type="ECO:0000256" key="2">
    <source>
        <dbReference type="ARBA" id="ARBA00005840"/>
    </source>
</evidence>
<comment type="similarity">
    <text evidence="2">Belongs to the CcmC/CycZ/HelC family.</text>
</comment>
<gene>
    <name evidence="11" type="primary">ccsB</name>
    <name evidence="11" type="ORF">F8O02_00785</name>
</gene>
<dbReference type="InterPro" id="IPR002541">
    <property type="entry name" value="Cyt_c_assembly"/>
</dbReference>
<organism evidence="11 12">
    <name type="scientific">Pseudoclavibacter caeni</name>
    <dbReference type="NCBI Taxonomy" id="908846"/>
    <lineage>
        <taxon>Bacteria</taxon>
        <taxon>Bacillati</taxon>
        <taxon>Actinomycetota</taxon>
        <taxon>Actinomycetes</taxon>
        <taxon>Micrococcales</taxon>
        <taxon>Microbacteriaceae</taxon>
        <taxon>Pseudoclavibacter</taxon>
    </lineage>
</organism>
<feature type="transmembrane region" description="Helical" evidence="9">
    <location>
        <begin position="109"/>
        <end position="130"/>
    </location>
</feature>
<dbReference type="InterPro" id="IPR003557">
    <property type="entry name" value="Cyt_c_biogenesis_CcmC"/>
</dbReference>
<evidence type="ECO:0000256" key="9">
    <source>
        <dbReference type="SAM" id="Phobius"/>
    </source>
</evidence>
<dbReference type="Proteomes" id="UP000481339">
    <property type="component" value="Unassembled WGS sequence"/>
</dbReference>
<dbReference type="Pfam" id="PF01578">
    <property type="entry name" value="Cytochrom_C_asm"/>
    <property type="match status" value="1"/>
</dbReference>
<accession>A0A7C8BPJ7</accession>
<comment type="caution">
    <text evidence="11">The sequence shown here is derived from an EMBL/GenBank/DDBJ whole genome shotgun (WGS) entry which is preliminary data.</text>
</comment>
<evidence type="ECO:0000256" key="4">
    <source>
        <dbReference type="ARBA" id="ARBA00022692"/>
    </source>
</evidence>
<dbReference type="GO" id="GO:0015232">
    <property type="term" value="F:heme transmembrane transporter activity"/>
    <property type="evidence" value="ECO:0007669"/>
    <property type="project" value="InterPro"/>
</dbReference>
<dbReference type="GO" id="GO:0020037">
    <property type="term" value="F:heme binding"/>
    <property type="evidence" value="ECO:0007669"/>
    <property type="project" value="InterPro"/>
</dbReference>
<sequence length="295" mass="32697">MDVAQLEEWSLTAVVTAGVIFGLAFVFYAYDFAVRWSGRQSARTHKAVNIGTALTWLGFLVITAGAVLRGLSAGRVPWSNMHEFSITAVAIISGVYLFVNLWRDVRFTGMFITGFLVIVLLLATTIWYTAVKPLMPALQSAWIVIHVLVAILATGFFAVGAAVSVLQLVQAGRERRPAGERRRNVFMEALPDSGRLEQLAFTVIIVGFVLWTFTLIFGAIWAQKAWGRYWGWDVKETWTLIIWVIYAGYLHARATRGWRGTRAAVLSLIGFAAVLFNFGVVNTLFKGLHAYSGLS</sequence>
<feature type="transmembrane region" description="Helical" evidence="9">
    <location>
        <begin position="264"/>
        <end position="285"/>
    </location>
</feature>
<dbReference type="InterPro" id="IPR045062">
    <property type="entry name" value="Cyt_c_biogenesis_CcsA/CcmC"/>
</dbReference>
<feature type="domain" description="Cytochrome c assembly protein" evidence="10">
    <location>
        <begin position="78"/>
        <end position="289"/>
    </location>
</feature>
<evidence type="ECO:0000313" key="11">
    <source>
        <dbReference type="EMBL" id="KAB1633505.1"/>
    </source>
</evidence>
<evidence type="ECO:0000313" key="12">
    <source>
        <dbReference type="Proteomes" id="UP000481339"/>
    </source>
</evidence>
<dbReference type="PRINTS" id="PR01386">
    <property type="entry name" value="CCMCBIOGNSIS"/>
</dbReference>
<keyword evidence="6 9" id="KW-1133">Transmembrane helix</keyword>
<feature type="transmembrane region" description="Helical" evidence="9">
    <location>
        <begin position="234"/>
        <end position="252"/>
    </location>
</feature>
<keyword evidence="4 9" id="KW-0812">Transmembrane</keyword>
<comment type="subcellular location">
    <subcellularLocation>
        <location evidence="1">Membrane</location>
        <topology evidence="1">Multi-pass membrane protein</topology>
    </subcellularLocation>
</comment>
<evidence type="ECO:0000256" key="3">
    <source>
        <dbReference type="ARBA" id="ARBA00016463"/>
    </source>
</evidence>
<evidence type="ECO:0000256" key="7">
    <source>
        <dbReference type="ARBA" id="ARBA00023078"/>
    </source>
</evidence>
<proteinExistence type="inferred from homology"/>
<keyword evidence="12" id="KW-1185">Reference proteome</keyword>
<protein>
    <recommendedName>
        <fullName evidence="3">Heme exporter protein C</fullName>
    </recommendedName>
</protein>
<feature type="transmembrane region" description="Helical" evidence="9">
    <location>
        <begin position="142"/>
        <end position="166"/>
    </location>
</feature>
<dbReference type="PANTHER" id="PTHR30071:SF1">
    <property type="entry name" value="CYTOCHROME B_B6 PROTEIN-RELATED"/>
    <property type="match status" value="1"/>
</dbReference>
<reference evidence="11 12" key="1">
    <citation type="submission" date="2019-09" db="EMBL/GenBank/DDBJ databases">
        <title>Phylogeny of genus Pseudoclavibacter and closely related genus.</title>
        <authorList>
            <person name="Li Y."/>
        </authorList>
    </citation>
    <scope>NUCLEOTIDE SEQUENCE [LARGE SCALE GENOMIC DNA]</scope>
    <source>
        <strain evidence="11 12">JCM 16921</strain>
    </source>
</reference>
<dbReference type="EMBL" id="WBKA01000001">
    <property type="protein sequence ID" value="KAB1633505.1"/>
    <property type="molecule type" value="Genomic_DNA"/>
</dbReference>
<dbReference type="GO" id="GO:0005886">
    <property type="term" value="C:plasma membrane"/>
    <property type="evidence" value="ECO:0007669"/>
    <property type="project" value="TreeGrafter"/>
</dbReference>
<feature type="transmembrane region" description="Helical" evidence="9">
    <location>
        <begin position="199"/>
        <end position="222"/>
    </location>
</feature>
<dbReference type="OrthoDB" id="9814290at2"/>
<dbReference type="GO" id="GO:0017004">
    <property type="term" value="P:cytochrome complex assembly"/>
    <property type="evidence" value="ECO:0007669"/>
    <property type="project" value="UniProtKB-KW"/>
</dbReference>
<keyword evidence="5" id="KW-0201">Cytochrome c-type biogenesis</keyword>
<dbReference type="InterPro" id="IPR017562">
    <property type="entry name" value="Cyt_c_biogenesis_CcsA"/>
</dbReference>
<feature type="transmembrane region" description="Helical" evidence="9">
    <location>
        <begin position="50"/>
        <end position="72"/>
    </location>
</feature>
<feature type="transmembrane region" description="Helical" evidence="9">
    <location>
        <begin position="12"/>
        <end position="30"/>
    </location>
</feature>
<keyword evidence="8 9" id="KW-0472">Membrane</keyword>
<evidence type="ECO:0000256" key="5">
    <source>
        <dbReference type="ARBA" id="ARBA00022748"/>
    </source>
</evidence>
<keyword evidence="7" id="KW-0793">Thylakoid</keyword>
<evidence type="ECO:0000256" key="1">
    <source>
        <dbReference type="ARBA" id="ARBA00004141"/>
    </source>
</evidence>
<evidence type="ECO:0000256" key="6">
    <source>
        <dbReference type="ARBA" id="ARBA00022989"/>
    </source>
</evidence>
<evidence type="ECO:0000259" key="10">
    <source>
        <dbReference type="Pfam" id="PF01578"/>
    </source>
</evidence>
<dbReference type="RefSeq" id="WP_158035284.1">
    <property type="nucleotide sequence ID" value="NZ_BAAAZV010000006.1"/>
</dbReference>
<dbReference type="NCBIfam" id="TIGR03144">
    <property type="entry name" value="cytochr_II_ccsB"/>
    <property type="match status" value="1"/>
</dbReference>